<evidence type="ECO:0000256" key="6">
    <source>
        <dbReference type="ARBA" id="ARBA00022692"/>
    </source>
</evidence>
<dbReference type="GO" id="GO:0046872">
    <property type="term" value="F:metal ion binding"/>
    <property type="evidence" value="ECO:0007669"/>
    <property type="project" value="UniProtKB-KW"/>
</dbReference>
<dbReference type="GO" id="GO:0020037">
    <property type="term" value="F:heme binding"/>
    <property type="evidence" value="ECO:0007669"/>
    <property type="project" value="TreeGrafter"/>
</dbReference>
<dbReference type="PANTHER" id="PTHR13337:SF2">
    <property type="entry name" value="SUCCINATE DEHYDROGENASE [UBIQUINONE] CYTOCHROME B SMALL SUBUNIT, MITOCHONDRIAL"/>
    <property type="match status" value="1"/>
</dbReference>
<evidence type="ECO:0000256" key="10">
    <source>
        <dbReference type="ARBA" id="ARBA00023128"/>
    </source>
</evidence>
<comment type="caution">
    <text evidence="14">The sequence shown here is derived from an EMBL/GenBank/DDBJ whole genome shotgun (WGS) entry which is preliminary data.</text>
</comment>
<evidence type="ECO:0000256" key="7">
    <source>
        <dbReference type="ARBA" id="ARBA00022792"/>
    </source>
</evidence>
<dbReference type="GO" id="GO:0048039">
    <property type="term" value="F:ubiquinone binding"/>
    <property type="evidence" value="ECO:0007669"/>
    <property type="project" value="TreeGrafter"/>
</dbReference>
<evidence type="ECO:0000256" key="12">
    <source>
        <dbReference type="ARBA" id="ARBA00045847"/>
    </source>
</evidence>
<name>A0A811Y790_NYCPR</name>
<protein>
    <recommendedName>
        <fullName evidence="13">Succinate dehydrogenase [ubiquinone] cytochrome b small subunit</fullName>
    </recommendedName>
</protein>
<comment type="subcellular location">
    <subcellularLocation>
        <location evidence="1 13">Mitochondrion inner membrane</location>
        <topology evidence="1 13">Multi-pass membrane protein</topology>
    </subcellularLocation>
</comment>
<keyword evidence="8 13" id="KW-0809">Transit peptide</keyword>
<keyword evidence="13" id="KW-0479">Metal-binding</keyword>
<dbReference type="AlphaFoldDB" id="A0A811Y790"/>
<keyword evidence="7 13" id="KW-0999">Mitochondrion inner membrane</keyword>
<gene>
    <name evidence="14" type="ORF">NYPRO_LOCUS6235</name>
</gene>
<keyword evidence="13" id="KW-0349">Heme</keyword>
<dbReference type="PANTHER" id="PTHR13337">
    <property type="entry name" value="SUCCINATE DEHYDROGENASE"/>
    <property type="match status" value="1"/>
</dbReference>
<dbReference type="EMBL" id="CAJHUB010000671">
    <property type="protein sequence ID" value="CAD7673440.1"/>
    <property type="molecule type" value="Genomic_DNA"/>
</dbReference>
<keyword evidence="13" id="KW-0816">Tricarboxylic acid cycle</keyword>
<evidence type="ECO:0000256" key="5">
    <source>
        <dbReference type="ARBA" id="ARBA00022448"/>
    </source>
</evidence>
<accession>A0A811Y790</accession>
<evidence type="ECO:0000256" key="13">
    <source>
        <dbReference type="RuleBase" id="RU364031"/>
    </source>
</evidence>
<evidence type="ECO:0000256" key="11">
    <source>
        <dbReference type="ARBA" id="ARBA00023136"/>
    </source>
</evidence>
<reference evidence="14" key="1">
    <citation type="submission" date="2020-12" db="EMBL/GenBank/DDBJ databases">
        <authorList>
            <consortium name="Molecular Ecology Group"/>
        </authorList>
    </citation>
    <scope>NUCLEOTIDE SEQUENCE</scope>
    <source>
        <strain evidence="14">TBG_1078</strain>
    </source>
</reference>
<proteinExistence type="inferred from homology"/>
<keyword evidence="9" id="KW-1133">Transmembrane helix</keyword>
<dbReference type="InterPro" id="IPR034804">
    <property type="entry name" value="SQR/QFR_C/D"/>
</dbReference>
<keyword evidence="11 13" id="KW-0472">Membrane</keyword>
<dbReference type="Proteomes" id="UP000645828">
    <property type="component" value="Unassembled WGS sequence"/>
</dbReference>
<evidence type="ECO:0000313" key="15">
    <source>
        <dbReference type="Proteomes" id="UP000645828"/>
    </source>
</evidence>
<keyword evidence="10 13" id="KW-0496">Mitochondrion</keyword>
<evidence type="ECO:0000256" key="8">
    <source>
        <dbReference type="ARBA" id="ARBA00022946"/>
    </source>
</evidence>
<dbReference type="GO" id="GO:0006121">
    <property type="term" value="P:mitochondrial electron transport, succinate to ubiquinone"/>
    <property type="evidence" value="ECO:0007669"/>
    <property type="project" value="TreeGrafter"/>
</dbReference>
<comment type="function">
    <text evidence="12">Membrane-anchoring subunit of succinate dehydrogenase (SDH) that is involved in complex II of the mitochondrial electron transport chain and is responsible for transferring electrons from succinate to ubiquinone (coenzyme Q). SDH also oxidizes malate to the non-canonical enol form of oxaloacetate, enol-oxaloacetate. Enol-oxaloacetate, which is a potent inhibitor of the succinate dehydrogenase activity, is further isomerized into keto-oxaloacetate.</text>
</comment>
<keyword evidence="13" id="KW-0408">Iron</keyword>
<keyword evidence="15" id="KW-1185">Reference proteome</keyword>
<evidence type="ECO:0000256" key="1">
    <source>
        <dbReference type="ARBA" id="ARBA00004448"/>
    </source>
</evidence>
<keyword evidence="5 13" id="KW-0813">Transport</keyword>
<organism evidence="14 15">
    <name type="scientific">Nyctereutes procyonoides</name>
    <name type="common">Raccoon dog</name>
    <name type="synonym">Canis procyonoides</name>
    <dbReference type="NCBI Taxonomy" id="34880"/>
    <lineage>
        <taxon>Eukaryota</taxon>
        <taxon>Metazoa</taxon>
        <taxon>Chordata</taxon>
        <taxon>Craniata</taxon>
        <taxon>Vertebrata</taxon>
        <taxon>Euteleostomi</taxon>
        <taxon>Mammalia</taxon>
        <taxon>Eutheria</taxon>
        <taxon>Laurasiatheria</taxon>
        <taxon>Carnivora</taxon>
        <taxon>Caniformia</taxon>
        <taxon>Canidae</taxon>
        <taxon>Nyctereutes</taxon>
    </lineage>
</organism>
<evidence type="ECO:0000256" key="4">
    <source>
        <dbReference type="ARBA" id="ARBA00011758"/>
    </source>
</evidence>
<evidence type="ECO:0000256" key="3">
    <source>
        <dbReference type="ARBA" id="ARBA00007294"/>
    </source>
</evidence>
<dbReference type="Gene3D" id="1.20.1300.10">
    <property type="entry name" value="Fumarate reductase/succinate dehydrogenase, transmembrane subunit"/>
    <property type="match status" value="1"/>
</dbReference>
<sequence>MSLWRPRVLCGVQGDQALSFLPTPGWCRTQHIHLSPNRHSDSKAASLHWTRERVVSVLLPGLLPAALFESWLCGGRLPGCSPHSPYCQGRRLALLAFTLAGLCYFNYHDVGICKAVAML</sequence>
<evidence type="ECO:0000256" key="9">
    <source>
        <dbReference type="ARBA" id="ARBA00022989"/>
    </source>
</evidence>
<dbReference type="GO" id="GO:0005743">
    <property type="term" value="C:mitochondrial inner membrane"/>
    <property type="evidence" value="ECO:0007669"/>
    <property type="project" value="UniProtKB-SubCell"/>
</dbReference>
<evidence type="ECO:0000256" key="2">
    <source>
        <dbReference type="ARBA" id="ARBA00005163"/>
    </source>
</evidence>
<comment type="pathway">
    <text evidence="2">Carbohydrate metabolism; tricarboxylic acid cycle.</text>
</comment>
<dbReference type="GO" id="GO:0006099">
    <property type="term" value="P:tricarboxylic acid cycle"/>
    <property type="evidence" value="ECO:0007669"/>
    <property type="project" value="UniProtKB-KW"/>
</dbReference>
<keyword evidence="13" id="KW-0249">Electron transport</keyword>
<evidence type="ECO:0000313" key="14">
    <source>
        <dbReference type="EMBL" id="CAD7673440.1"/>
    </source>
</evidence>
<keyword evidence="6" id="KW-0812">Transmembrane</keyword>
<comment type="subunit">
    <text evidence="4">Component of complex II composed of four subunits: the flavoprotein (FP) SDHA, iron-sulfur protein (IP) SDHB, and a cytochrome b560 composed of SDHC and SDHD.</text>
</comment>
<dbReference type="InterPro" id="IPR007992">
    <property type="entry name" value="CybS"/>
</dbReference>
<comment type="similarity">
    <text evidence="3 13">Belongs to the CybS family.</text>
</comment>